<reference evidence="2" key="1">
    <citation type="submission" date="2022-09" db="EMBL/GenBank/DDBJ databases">
        <title>Rhodovastum sp. nov. RN2-1 isolated from soil in Seongnam, South Korea.</title>
        <authorList>
            <person name="Le N.T."/>
        </authorList>
    </citation>
    <scope>NUCLEOTIDE SEQUENCE</scope>
    <source>
        <strain evidence="2">RN2-1</strain>
    </source>
</reference>
<protein>
    <submittedName>
        <fullName evidence="2">M15 family metallopeptidase</fullName>
    </submittedName>
</protein>
<feature type="domain" description="Peptidase M15C" evidence="1">
    <location>
        <begin position="90"/>
        <end position="143"/>
    </location>
</feature>
<dbReference type="AlphaFoldDB" id="A0AA41YNH8"/>
<comment type="caution">
    <text evidence="2">The sequence shown here is derived from an EMBL/GenBank/DDBJ whole genome shotgun (WGS) entry which is preliminary data.</text>
</comment>
<reference evidence="2" key="2">
    <citation type="submission" date="2022-10" db="EMBL/GenBank/DDBJ databases">
        <authorList>
            <person name="Trinh H.N."/>
        </authorList>
    </citation>
    <scope>NUCLEOTIDE SEQUENCE</scope>
    <source>
        <strain evidence="2">RN2-1</strain>
    </source>
</reference>
<dbReference type="GO" id="GO:0008233">
    <property type="term" value="F:peptidase activity"/>
    <property type="evidence" value="ECO:0007669"/>
    <property type="project" value="InterPro"/>
</dbReference>
<dbReference type="InterPro" id="IPR009045">
    <property type="entry name" value="Zn_M74/Hedgehog-like"/>
</dbReference>
<sequence length="171" mass="18696">MVKLTDLVPAFRTTVQAVLDECAANGLVLRPYFVMRDPVTQGRLWRQSRPGAEVEARIEQLRAQGCDFLASCIERAGPSCGQEVTRAIPGLSWHQYGEAVDCYVVGPDGQPDWDSPDYAKFGQVGEAHGLRWGGHFGDNDHLQLRPIEPLAAFGSLKAINDAMMARWGAGA</sequence>
<dbReference type="EMBL" id="JAPDNT010000031">
    <property type="protein sequence ID" value="MCW3477164.1"/>
    <property type="molecule type" value="Genomic_DNA"/>
</dbReference>
<dbReference type="RefSeq" id="WP_264716091.1">
    <property type="nucleotide sequence ID" value="NZ_JAPDNT010000031.1"/>
</dbReference>
<evidence type="ECO:0000313" key="2">
    <source>
        <dbReference type="EMBL" id="MCW3477164.1"/>
    </source>
</evidence>
<dbReference type="Pfam" id="PF13539">
    <property type="entry name" value="Peptidase_M15_4"/>
    <property type="match status" value="1"/>
</dbReference>
<proteinExistence type="predicted"/>
<name>A0AA41YNH8_9PROT</name>
<dbReference type="SUPFAM" id="SSF55166">
    <property type="entry name" value="Hedgehog/DD-peptidase"/>
    <property type="match status" value="1"/>
</dbReference>
<organism evidence="2 3">
    <name type="scientific">Limobrevibacterium gyesilva</name>
    <dbReference type="NCBI Taxonomy" id="2991712"/>
    <lineage>
        <taxon>Bacteria</taxon>
        <taxon>Pseudomonadati</taxon>
        <taxon>Pseudomonadota</taxon>
        <taxon>Alphaproteobacteria</taxon>
        <taxon>Acetobacterales</taxon>
        <taxon>Acetobacteraceae</taxon>
        <taxon>Limobrevibacterium</taxon>
    </lineage>
</organism>
<dbReference type="CDD" id="cd14845">
    <property type="entry name" value="L-Ala-D-Glu_peptidase_like"/>
    <property type="match status" value="1"/>
</dbReference>
<gene>
    <name evidence="2" type="ORF">OL599_21565</name>
</gene>
<accession>A0AA41YNH8</accession>
<evidence type="ECO:0000259" key="1">
    <source>
        <dbReference type="Pfam" id="PF13539"/>
    </source>
</evidence>
<dbReference type="Gene3D" id="3.30.1380.10">
    <property type="match status" value="1"/>
</dbReference>
<dbReference type="InterPro" id="IPR039561">
    <property type="entry name" value="Peptidase_M15C"/>
</dbReference>
<dbReference type="Proteomes" id="UP001165679">
    <property type="component" value="Unassembled WGS sequence"/>
</dbReference>
<evidence type="ECO:0000313" key="3">
    <source>
        <dbReference type="Proteomes" id="UP001165679"/>
    </source>
</evidence>
<keyword evidence="3" id="KW-1185">Reference proteome</keyword>